<comment type="caution">
    <text evidence="3">The sequence shown here is derived from an EMBL/GenBank/DDBJ whole genome shotgun (WGS) entry which is preliminary data.</text>
</comment>
<evidence type="ECO:0000313" key="3">
    <source>
        <dbReference type="EMBL" id="RRT82906.1"/>
    </source>
</evidence>
<evidence type="ECO:0000313" key="4">
    <source>
        <dbReference type="Proteomes" id="UP000287651"/>
    </source>
</evidence>
<dbReference type="PANTHER" id="PTHR13018:SF117">
    <property type="entry name" value="CSC1-LIKE PROTEIN RXW8"/>
    <property type="match status" value="1"/>
</dbReference>
<proteinExistence type="predicted"/>
<evidence type="ECO:0000259" key="2">
    <source>
        <dbReference type="Pfam" id="PF13967"/>
    </source>
</evidence>
<name>A0A427B354_ENSVE</name>
<keyword evidence="1" id="KW-0472">Membrane</keyword>
<feature type="transmembrane region" description="Helical" evidence="1">
    <location>
        <begin position="95"/>
        <end position="116"/>
    </location>
</feature>
<dbReference type="InterPro" id="IPR045122">
    <property type="entry name" value="Csc1-like"/>
</dbReference>
<dbReference type="EMBL" id="AMZH03000601">
    <property type="protein sequence ID" value="RRT82906.1"/>
    <property type="molecule type" value="Genomic_DNA"/>
</dbReference>
<dbReference type="AlphaFoldDB" id="A0A427B354"/>
<dbReference type="GO" id="GO:0005886">
    <property type="term" value="C:plasma membrane"/>
    <property type="evidence" value="ECO:0007669"/>
    <property type="project" value="TreeGrafter"/>
</dbReference>
<organism evidence="3 4">
    <name type="scientific">Ensete ventricosum</name>
    <name type="common">Abyssinian banana</name>
    <name type="synonym">Musa ensete</name>
    <dbReference type="NCBI Taxonomy" id="4639"/>
    <lineage>
        <taxon>Eukaryota</taxon>
        <taxon>Viridiplantae</taxon>
        <taxon>Streptophyta</taxon>
        <taxon>Embryophyta</taxon>
        <taxon>Tracheophyta</taxon>
        <taxon>Spermatophyta</taxon>
        <taxon>Magnoliopsida</taxon>
        <taxon>Liliopsida</taxon>
        <taxon>Zingiberales</taxon>
        <taxon>Musaceae</taxon>
        <taxon>Ensete</taxon>
    </lineage>
</organism>
<keyword evidence="1" id="KW-1133">Transmembrane helix</keyword>
<feature type="transmembrane region" description="Helical" evidence="1">
    <location>
        <begin position="6"/>
        <end position="27"/>
    </location>
</feature>
<dbReference type="InterPro" id="IPR032880">
    <property type="entry name" value="CSC1/OSCA1-like_N"/>
</dbReference>
<protein>
    <recommendedName>
        <fullName evidence="2">CSC1/OSCA1-like N-terminal transmembrane domain-containing protein</fullName>
    </recommendedName>
</protein>
<accession>A0A427B354</accession>
<sequence>MKLSALLTSAGINIGVCALLLSLYSVLRKQPGNVSVYFGRRLAEEHGRHRDSYILERFVPSPSWIVKAWQYTEEEILSAAGLDAVVFLRAIVFRLWVHCLVLYIISCAACVLLYFVRTHSVL</sequence>
<dbReference type="PANTHER" id="PTHR13018">
    <property type="entry name" value="PROBABLE MEMBRANE PROTEIN DUF221-RELATED"/>
    <property type="match status" value="1"/>
</dbReference>
<dbReference type="Pfam" id="PF13967">
    <property type="entry name" value="RSN1_TM"/>
    <property type="match status" value="1"/>
</dbReference>
<dbReference type="GO" id="GO:0005227">
    <property type="term" value="F:calcium-activated cation channel activity"/>
    <property type="evidence" value="ECO:0007669"/>
    <property type="project" value="InterPro"/>
</dbReference>
<keyword evidence="1" id="KW-0812">Transmembrane</keyword>
<feature type="domain" description="CSC1/OSCA1-like N-terminal transmembrane" evidence="2">
    <location>
        <begin position="5"/>
        <end position="91"/>
    </location>
</feature>
<evidence type="ECO:0000256" key="1">
    <source>
        <dbReference type="SAM" id="Phobius"/>
    </source>
</evidence>
<dbReference type="Proteomes" id="UP000287651">
    <property type="component" value="Unassembled WGS sequence"/>
</dbReference>
<reference evidence="3 4" key="1">
    <citation type="journal article" date="2014" name="Agronomy (Basel)">
        <title>A Draft Genome Sequence for Ensete ventricosum, the Drought-Tolerant Tree Against Hunger.</title>
        <authorList>
            <person name="Harrison J."/>
            <person name="Moore K.A."/>
            <person name="Paszkiewicz K."/>
            <person name="Jones T."/>
            <person name="Grant M."/>
            <person name="Ambacheew D."/>
            <person name="Muzemil S."/>
            <person name="Studholme D.J."/>
        </authorList>
    </citation>
    <scope>NUCLEOTIDE SEQUENCE [LARGE SCALE GENOMIC DNA]</scope>
</reference>
<gene>
    <name evidence="3" type="ORF">B296_00007827</name>
</gene>